<evidence type="ECO:0000313" key="3">
    <source>
        <dbReference type="Proteomes" id="UP001162131"/>
    </source>
</evidence>
<feature type="region of interest" description="Disordered" evidence="1">
    <location>
        <begin position="58"/>
        <end position="81"/>
    </location>
</feature>
<sequence>MDYWTIGHMVASRYGHNCRECHRAIDKGERIIYRDGRKIRLMYHEKCFSGTADPRTQVGSSFNQGRMPKSCFQSKAPPSKF</sequence>
<comment type="caution">
    <text evidence="2">The sequence shown here is derived from an EMBL/GenBank/DDBJ whole genome shotgun (WGS) entry which is preliminary data.</text>
</comment>
<organism evidence="2 3">
    <name type="scientific">Blepharisma stoltei</name>
    <dbReference type="NCBI Taxonomy" id="1481888"/>
    <lineage>
        <taxon>Eukaryota</taxon>
        <taxon>Sar</taxon>
        <taxon>Alveolata</taxon>
        <taxon>Ciliophora</taxon>
        <taxon>Postciliodesmatophora</taxon>
        <taxon>Heterotrichea</taxon>
        <taxon>Heterotrichida</taxon>
        <taxon>Blepharismidae</taxon>
        <taxon>Blepharisma</taxon>
    </lineage>
</organism>
<dbReference type="Proteomes" id="UP001162131">
    <property type="component" value="Unassembled WGS sequence"/>
</dbReference>
<reference evidence="2" key="1">
    <citation type="submission" date="2021-09" db="EMBL/GenBank/DDBJ databases">
        <authorList>
            <consortium name="AG Swart"/>
            <person name="Singh M."/>
            <person name="Singh A."/>
            <person name="Seah K."/>
            <person name="Emmerich C."/>
        </authorList>
    </citation>
    <scope>NUCLEOTIDE SEQUENCE</scope>
    <source>
        <strain evidence="2">ATCC30299</strain>
    </source>
</reference>
<evidence type="ECO:0008006" key="4">
    <source>
        <dbReference type="Google" id="ProtNLM"/>
    </source>
</evidence>
<proteinExistence type="predicted"/>
<dbReference type="AlphaFoldDB" id="A0AAU9K1I1"/>
<evidence type="ECO:0000256" key="1">
    <source>
        <dbReference type="SAM" id="MobiDB-lite"/>
    </source>
</evidence>
<evidence type="ECO:0000313" key="2">
    <source>
        <dbReference type="EMBL" id="CAG9331762.1"/>
    </source>
</evidence>
<dbReference type="EMBL" id="CAJZBQ010000053">
    <property type="protein sequence ID" value="CAG9331762.1"/>
    <property type="molecule type" value="Genomic_DNA"/>
</dbReference>
<name>A0AAU9K1I1_9CILI</name>
<gene>
    <name evidence="2" type="ORF">BSTOLATCC_MIC53825</name>
</gene>
<protein>
    <recommendedName>
        <fullName evidence="4">PARP-type domain-containing protein</fullName>
    </recommendedName>
</protein>
<keyword evidence="3" id="KW-1185">Reference proteome</keyword>
<accession>A0AAU9K1I1</accession>